<keyword evidence="3 4" id="KW-0663">Pyridoxal phosphate</keyword>
<comment type="similarity">
    <text evidence="1 4">Belongs to the DegT/DnrJ/EryC1 family.</text>
</comment>
<dbReference type="PANTHER" id="PTHR30244:SF34">
    <property type="entry name" value="DTDP-4-AMINO-4,6-DIDEOXYGALACTOSE TRANSAMINASE"/>
    <property type="match status" value="1"/>
</dbReference>
<dbReference type="Proteomes" id="UP000238196">
    <property type="component" value="Unassembled WGS sequence"/>
</dbReference>
<dbReference type="Gene3D" id="3.40.640.10">
    <property type="entry name" value="Type I PLP-dependent aspartate aminotransferase-like (Major domain)"/>
    <property type="match status" value="1"/>
</dbReference>
<dbReference type="SUPFAM" id="SSF53383">
    <property type="entry name" value="PLP-dependent transferases"/>
    <property type="match status" value="1"/>
</dbReference>
<dbReference type="InterPro" id="IPR000653">
    <property type="entry name" value="DegT/StrS_aminotransferase"/>
</dbReference>
<evidence type="ECO:0000256" key="3">
    <source>
        <dbReference type="PIRSR" id="PIRSR000390-2"/>
    </source>
</evidence>
<dbReference type="OrthoDB" id="9810913at2"/>
<name>A0A2S5KVB9_9PROT</name>
<dbReference type="GO" id="GO:0030170">
    <property type="term" value="F:pyridoxal phosphate binding"/>
    <property type="evidence" value="ECO:0007669"/>
    <property type="project" value="TreeGrafter"/>
</dbReference>
<sequence length="391" mass="43677">MIPYGRHSIEAEDIDKVVKVLQHGNLTQGDRVPALEQALAEYVDVPYVSMVNSATSALHLACVALGVSRGDIVWTSPLSFVASANCARYCGADVDFVDIDPETLNISLTLLERKLALAASEQRLPKAIVVVHFSGLSVDMQALQQLASAYRVALIEDASHALGADYQGRKVGCCDFADAVVFSFHPVKMITTGEGGAVLTRHRQLHDHVRRLRSHGIEKNTAAIQSGDCPPWYYEQHELGFNYRITDVQAALGLSQLQRLDEMVARRRQLASRYDHLLGDLPLVLPPRGNEASQSSWHLYVIQLQQPQLRAELYAFLHAHNIGVQVHYIPIHWQPYYQQLGFSRGQFPLAEAYYEQCLTLPLFPGLSDEQQSEIARLLHLFFKQLSAELSL</sequence>
<comment type="caution">
    <text evidence="5">The sequence shown here is derived from an EMBL/GenBank/DDBJ whole genome shotgun (WGS) entry which is preliminary data.</text>
</comment>
<dbReference type="GO" id="GO:0008483">
    <property type="term" value="F:transaminase activity"/>
    <property type="evidence" value="ECO:0007669"/>
    <property type="project" value="TreeGrafter"/>
</dbReference>
<dbReference type="EMBL" id="PRLP01000015">
    <property type="protein sequence ID" value="PPC78449.1"/>
    <property type="molecule type" value="Genomic_DNA"/>
</dbReference>
<proteinExistence type="inferred from homology"/>
<dbReference type="InterPro" id="IPR015421">
    <property type="entry name" value="PyrdxlP-dep_Trfase_major"/>
</dbReference>
<dbReference type="InterPro" id="IPR015422">
    <property type="entry name" value="PyrdxlP-dep_Trfase_small"/>
</dbReference>
<dbReference type="InterPro" id="IPR015424">
    <property type="entry name" value="PyrdxlP-dep_Trfase"/>
</dbReference>
<evidence type="ECO:0000313" key="5">
    <source>
        <dbReference type="EMBL" id="PPC78449.1"/>
    </source>
</evidence>
<reference evidence="5 6" key="1">
    <citation type="submission" date="2018-02" db="EMBL/GenBank/DDBJ databases">
        <title>novel marine gammaproteobacteria from coastal saline agro ecosystem.</title>
        <authorList>
            <person name="Krishnan R."/>
            <person name="Ramesh Kumar N."/>
        </authorList>
    </citation>
    <scope>NUCLEOTIDE SEQUENCE [LARGE SCALE GENOMIC DNA]</scope>
    <source>
        <strain evidence="5 6">228</strain>
    </source>
</reference>
<dbReference type="Gene3D" id="3.90.1150.10">
    <property type="entry name" value="Aspartate Aminotransferase, domain 1"/>
    <property type="match status" value="1"/>
</dbReference>
<feature type="active site" description="Proton acceptor" evidence="2">
    <location>
        <position position="188"/>
    </location>
</feature>
<evidence type="ECO:0000256" key="4">
    <source>
        <dbReference type="RuleBase" id="RU004508"/>
    </source>
</evidence>
<evidence type="ECO:0000256" key="2">
    <source>
        <dbReference type="PIRSR" id="PIRSR000390-1"/>
    </source>
</evidence>
<evidence type="ECO:0000256" key="1">
    <source>
        <dbReference type="ARBA" id="ARBA00037999"/>
    </source>
</evidence>
<feature type="modified residue" description="N6-(pyridoxal phosphate)lysine" evidence="3">
    <location>
        <position position="188"/>
    </location>
</feature>
<dbReference type="InterPro" id="IPR020026">
    <property type="entry name" value="PseC"/>
</dbReference>
<dbReference type="CDD" id="cd00616">
    <property type="entry name" value="AHBA_syn"/>
    <property type="match status" value="1"/>
</dbReference>
<dbReference type="Pfam" id="PF01041">
    <property type="entry name" value="DegT_DnrJ_EryC1"/>
    <property type="match status" value="1"/>
</dbReference>
<accession>A0A2S5KVB9</accession>
<dbReference type="PANTHER" id="PTHR30244">
    <property type="entry name" value="TRANSAMINASE"/>
    <property type="match status" value="1"/>
</dbReference>
<gene>
    <name evidence="5" type="primary">pseC</name>
    <name evidence="5" type="ORF">C4K68_05200</name>
</gene>
<dbReference type="AlphaFoldDB" id="A0A2S5KVB9"/>
<evidence type="ECO:0000313" key="6">
    <source>
        <dbReference type="Proteomes" id="UP000238196"/>
    </source>
</evidence>
<dbReference type="NCBIfam" id="TIGR03588">
    <property type="entry name" value="PseC"/>
    <property type="match status" value="1"/>
</dbReference>
<dbReference type="PIRSF" id="PIRSF000390">
    <property type="entry name" value="PLP_StrS"/>
    <property type="match status" value="1"/>
</dbReference>
<protein>
    <submittedName>
        <fullName evidence="5">UDP-4-amino-4, 6-dideoxy-N-acetyl-beta-L-altrosamine transaminase</fullName>
    </submittedName>
</protein>
<organism evidence="5 6">
    <name type="scientific">Proteobacteria bacterium 228</name>
    <dbReference type="NCBI Taxonomy" id="2083153"/>
    <lineage>
        <taxon>Bacteria</taxon>
        <taxon>Pseudomonadati</taxon>
        <taxon>Pseudomonadota</taxon>
    </lineage>
</organism>
<dbReference type="GO" id="GO:0000271">
    <property type="term" value="P:polysaccharide biosynthetic process"/>
    <property type="evidence" value="ECO:0007669"/>
    <property type="project" value="TreeGrafter"/>
</dbReference>